<dbReference type="AlphaFoldDB" id="A0A3S2UER2"/>
<evidence type="ECO:0000256" key="5">
    <source>
        <dbReference type="ARBA" id="ARBA00022692"/>
    </source>
</evidence>
<evidence type="ECO:0000259" key="13">
    <source>
        <dbReference type="Pfam" id="PF00593"/>
    </source>
</evidence>
<dbReference type="Pfam" id="PF07715">
    <property type="entry name" value="Plug"/>
    <property type="match status" value="1"/>
</dbReference>
<evidence type="ECO:0000256" key="11">
    <source>
        <dbReference type="RuleBase" id="RU003357"/>
    </source>
</evidence>
<feature type="region of interest" description="Disordered" evidence="12">
    <location>
        <begin position="593"/>
        <end position="613"/>
    </location>
</feature>
<dbReference type="InterPro" id="IPR000531">
    <property type="entry name" value="Beta-barrel_TonB"/>
</dbReference>
<organism evidence="15 16">
    <name type="scientific">Inhella crocodyli</name>
    <dbReference type="NCBI Taxonomy" id="2499851"/>
    <lineage>
        <taxon>Bacteria</taxon>
        <taxon>Pseudomonadati</taxon>
        <taxon>Pseudomonadota</taxon>
        <taxon>Betaproteobacteria</taxon>
        <taxon>Burkholderiales</taxon>
        <taxon>Sphaerotilaceae</taxon>
        <taxon>Inhella</taxon>
    </lineage>
</organism>
<dbReference type="InterPro" id="IPR036942">
    <property type="entry name" value="Beta-barrel_TonB_sf"/>
</dbReference>
<evidence type="ECO:0000256" key="10">
    <source>
        <dbReference type="PROSITE-ProRule" id="PRU01360"/>
    </source>
</evidence>
<name>A0A3S2UER2_9BURK</name>
<evidence type="ECO:0000256" key="4">
    <source>
        <dbReference type="ARBA" id="ARBA00022452"/>
    </source>
</evidence>
<evidence type="ECO:0000256" key="7">
    <source>
        <dbReference type="ARBA" id="ARBA00023136"/>
    </source>
</evidence>
<evidence type="ECO:0000313" key="15">
    <source>
        <dbReference type="EMBL" id="RVT86020.1"/>
    </source>
</evidence>
<evidence type="ECO:0000256" key="9">
    <source>
        <dbReference type="ARBA" id="ARBA00023237"/>
    </source>
</evidence>
<dbReference type="Gene3D" id="2.170.130.10">
    <property type="entry name" value="TonB-dependent receptor, plug domain"/>
    <property type="match status" value="1"/>
</dbReference>
<keyword evidence="8 15" id="KW-0675">Receptor</keyword>
<feature type="domain" description="TonB-dependent receptor plug" evidence="14">
    <location>
        <begin position="108"/>
        <end position="222"/>
    </location>
</feature>
<dbReference type="GO" id="GO:0009279">
    <property type="term" value="C:cell outer membrane"/>
    <property type="evidence" value="ECO:0007669"/>
    <property type="project" value="UniProtKB-SubCell"/>
</dbReference>
<keyword evidence="5 10" id="KW-0812">Transmembrane</keyword>
<keyword evidence="4 10" id="KW-1134">Transmembrane beta strand</keyword>
<evidence type="ECO:0000256" key="3">
    <source>
        <dbReference type="ARBA" id="ARBA00022448"/>
    </source>
</evidence>
<dbReference type="CDD" id="cd01347">
    <property type="entry name" value="ligand_gated_channel"/>
    <property type="match status" value="1"/>
</dbReference>
<evidence type="ECO:0000259" key="14">
    <source>
        <dbReference type="Pfam" id="PF07715"/>
    </source>
</evidence>
<dbReference type="Proteomes" id="UP000288587">
    <property type="component" value="Unassembled WGS sequence"/>
</dbReference>
<keyword evidence="6 11" id="KW-0798">TonB box</keyword>
<evidence type="ECO:0000256" key="12">
    <source>
        <dbReference type="SAM" id="MobiDB-lite"/>
    </source>
</evidence>
<feature type="domain" description="TonB-dependent receptor-like beta-barrel" evidence="13">
    <location>
        <begin position="448"/>
        <end position="938"/>
    </location>
</feature>
<evidence type="ECO:0000256" key="8">
    <source>
        <dbReference type="ARBA" id="ARBA00023170"/>
    </source>
</evidence>
<gene>
    <name evidence="15" type="ORF">EOD73_08210</name>
</gene>
<keyword evidence="7 10" id="KW-0472">Membrane</keyword>
<dbReference type="EMBL" id="SACM01000002">
    <property type="protein sequence ID" value="RVT86020.1"/>
    <property type="molecule type" value="Genomic_DNA"/>
</dbReference>
<dbReference type="InterPro" id="IPR037066">
    <property type="entry name" value="Plug_dom_sf"/>
</dbReference>
<comment type="similarity">
    <text evidence="2 10 11">Belongs to the TonB-dependent receptor family.</text>
</comment>
<dbReference type="PROSITE" id="PS52016">
    <property type="entry name" value="TONB_DEPENDENT_REC_3"/>
    <property type="match status" value="1"/>
</dbReference>
<keyword evidence="3 10" id="KW-0813">Transport</keyword>
<dbReference type="Gene3D" id="2.40.170.20">
    <property type="entry name" value="TonB-dependent receptor, beta-barrel domain"/>
    <property type="match status" value="1"/>
</dbReference>
<dbReference type="PANTHER" id="PTHR47234">
    <property type="match status" value="1"/>
</dbReference>
<dbReference type="OrthoDB" id="8530571at2"/>
<keyword evidence="16" id="KW-1185">Reference proteome</keyword>
<comment type="subcellular location">
    <subcellularLocation>
        <location evidence="1 10">Cell outer membrane</location>
        <topology evidence="1 10">Multi-pass membrane protein</topology>
    </subcellularLocation>
</comment>
<dbReference type="SUPFAM" id="SSF56935">
    <property type="entry name" value="Porins"/>
    <property type="match status" value="1"/>
</dbReference>
<evidence type="ECO:0000256" key="6">
    <source>
        <dbReference type="ARBA" id="ARBA00023077"/>
    </source>
</evidence>
<evidence type="ECO:0000256" key="1">
    <source>
        <dbReference type="ARBA" id="ARBA00004571"/>
    </source>
</evidence>
<reference evidence="15 16" key="1">
    <citation type="submission" date="2019-01" db="EMBL/GenBank/DDBJ databases">
        <authorList>
            <person name="Chen W.-M."/>
        </authorList>
    </citation>
    <scope>NUCLEOTIDE SEQUENCE [LARGE SCALE GENOMIC DNA]</scope>
    <source>
        <strain evidence="15 16">CCP-18</strain>
    </source>
</reference>
<accession>A0A3S2UER2</accession>
<dbReference type="InterPro" id="IPR039426">
    <property type="entry name" value="TonB-dep_rcpt-like"/>
</dbReference>
<protein>
    <submittedName>
        <fullName evidence="15">TonB-dependent receptor</fullName>
    </submittedName>
</protein>
<dbReference type="PANTHER" id="PTHR47234:SF2">
    <property type="entry name" value="TONB-DEPENDENT RECEPTOR"/>
    <property type="match status" value="1"/>
</dbReference>
<evidence type="ECO:0000313" key="16">
    <source>
        <dbReference type="Proteomes" id="UP000288587"/>
    </source>
</evidence>
<dbReference type="Pfam" id="PF00593">
    <property type="entry name" value="TonB_dep_Rec_b-barrel"/>
    <property type="match status" value="1"/>
</dbReference>
<sequence>MQRASRFCNQGIRATHLRYTQIDDLRYRRGTCQECAPRANFTPLRAGIRTRSTHSARGTVSMRHPTRLCAALAVAFGGLAAGHVQAQEAQQLERVVVTGSSIKRLAAETALPVTVVTREQIEKSGATNVEDILRRISGMTGMLSDSTQGAGYATSNANLRGLGANSTLVLLNGRRMAGHPFGSIGGSVAVDLNSIPFGAIERIEVLRDGASAIYGTDAVGGVVNFITRKDYQKGEITVRYYEPDETKGGKEHGGSLAYGMGDLNKDGYNVLVTANIKEQTRLQANEQGWYWRHATEVPGSIPPTSFRAYPGRLMDIGISPGAYTNPGANMAACDPANTVVQVAGKTPNGVDDAKRCRAIYAAMLDNLPDSTKTDLFARGTFKVDADTSWYTEVSLARNHTTGRAAPSPLDGSAMKVQADGNYPRMVMPIDSKYFPLALLTRLGYTEADYVSYVDPAGRKYTEVATRSLDRGNRVSDNTNEQYRAILGGSTVMGGWDVDAAFTLAQSRGKLDYEGYLAQDPYLAALATGNVNPFGPNDAAGVALLDGAQLKGTVRKSKGTTMAFDAKASTEIGQLGGGAMALAVGADLRKDKASDRPTQGVYERGEHIGGEGSVPATSASRNVVAVFSELAMPFSKEFELTAAARYDRYSDFGGTFNPMLRARFQPTKELMLRASAGTGFRAPTLWDVNSPPSNTNTADPQVDPECPAGQSASPLCNTQFNVRLTSAPNLKPEKSRQFTAGIVFEPMRNLTMALDYWNIQKRDQIGVITGDTLMAEPGLYAKYKSRVKRTTAGFISYIETPVENLGELKTSGFDLDIRSNFTLGDFGRLGVSLNGTRIVKFEQQNGKGTPFTDYVGLSLGGNAPVPEWQHTLGFDWSMGPWGIALENTYTKGWTESAAVVNTNLGVDAPYSVKNTSRWNLAMSYRGFKDLKLTVGARNLTNAEPPFVASSSYGSHAAGFAGSFADPRTRIWFATATYQFK</sequence>
<proteinExistence type="inferred from homology"/>
<evidence type="ECO:0000256" key="2">
    <source>
        <dbReference type="ARBA" id="ARBA00009810"/>
    </source>
</evidence>
<keyword evidence="9 10" id="KW-0998">Cell outer membrane</keyword>
<dbReference type="InterPro" id="IPR012910">
    <property type="entry name" value="Plug_dom"/>
</dbReference>
<comment type="caution">
    <text evidence="15">The sequence shown here is derived from an EMBL/GenBank/DDBJ whole genome shotgun (WGS) entry which is preliminary data.</text>
</comment>